<dbReference type="Proteomes" id="UP001151760">
    <property type="component" value="Unassembled WGS sequence"/>
</dbReference>
<reference evidence="1" key="2">
    <citation type="submission" date="2022-01" db="EMBL/GenBank/DDBJ databases">
        <authorList>
            <person name="Yamashiro T."/>
            <person name="Shiraishi A."/>
            <person name="Satake H."/>
            <person name="Nakayama K."/>
        </authorList>
    </citation>
    <scope>NUCLEOTIDE SEQUENCE</scope>
</reference>
<keyword evidence="2" id="KW-1185">Reference proteome</keyword>
<comment type="caution">
    <text evidence="1">The sequence shown here is derived from an EMBL/GenBank/DDBJ whole genome shotgun (WGS) entry which is preliminary data.</text>
</comment>
<name>A0ABQ5ACS7_9ASTR</name>
<proteinExistence type="predicted"/>
<organism evidence="1 2">
    <name type="scientific">Tanacetum coccineum</name>
    <dbReference type="NCBI Taxonomy" id="301880"/>
    <lineage>
        <taxon>Eukaryota</taxon>
        <taxon>Viridiplantae</taxon>
        <taxon>Streptophyta</taxon>
        <taxon>Embryophyta</taxon>
        <taxon>Tracheophyta</taxon>
        <taxon>Spermatophyta</taxon>
        <taxon>Magnoliopsida</taxon>
        <taxon>eudicotyledons</taxon>
        <taxon>Gunneridae</taxon>
        <taxon>Pentapetalae</taxon>
        <taxon>asterids</taxon>
        <taxon>campanulids</taxon>
        <taxon>Asterales</taxon>
        <taxon>Asteraceae</taxon>
        <taxon>Asteroideae</taxon>
        <taxon>Anthemideae</taxon>
        <taxon>Anthemidinae</taxon>
        <taxon>Tanacetum</taxon>
    </lineage>
</organism>
<reference evidence="1" key="1">
    <citation type="journal article" date="2022" name="Int. J. Mol. Sci.">
        <title>Draft Genome of Tanacetum Coccineum: Genomic Comparison of Closely Related Tanacetum-Family Plants.</title>
        <authorList>
            <person name="Yamashiro T."/>
            <person name="Shiraishi A."/>
            <person name="Nakayama K."/>
            <person name="Satake H."/>
        </authorList>
    </citation>
    <scope>NUCLEOTIDE SEQUENCE</scope>
</reference>
<accession>A0ABQ5ACS7</accession>
<gene>
    <name evidence="1" type="ORF">Tco_0819963</name>
</gene>
<evidence type="ECO:0000313" key="2">
    <source>
        <dbReference type="Proteomes" id="UP001151760"/>
    </source>
</evidence>
<protein>
    <submittedName>
        <fullName evidence="1">Uncharacterized protein</fullName>
    </submittedName>
</protein>
<dbReference type="EMBL" id="BQNB010012071">
    <property type="protein sequence ID" value="GJS98793.1"/>
    <property type="molecule type" value="Genomic_DNA"/>
</dbReference>
<evidence type="ECO:0000313" key="1">
    <source>
        <dbReference type="EMBL" id="GJS98793.1"/>
    </source>
</evidence>
<sequence length="127" mass="14144">MRVEDAVNAARASRLAAGHSKMACVGRSRMRESSMRRSDELLAERGLKQQGLLVHVEIAPCQSNREGRFTWMDRADRLLGVCGKQPARLMTEIYVGELDRSKYVPRLMRDAYVPNGGAGDCQFSGQS</sequence>